<dbReference type="AlphaFoldDB" id="A0A6J1DVS5"/>
<dbReference type="InterPro" id="IPR012337">
    <property type="entry name" value="RNaseH-like_sf"/>
</dbReference>
<dbReference type="InterPro" id="IPR041577">
    <property type="entry name" value="RT_RNaseH_2"/>
</dbReference>
<sequence length="339" mass="39398">MTAPNLKEPFEVMCDTSDYAVGAVLGQRKGKLIHPIYYASRTLVEAQLNYTTTEKELLAVVFAFEKFRAYLIGKKRKDVEPWFADMANYVASGILPSDLKRQQLKRFTHTTSFTTGMILICTNFMRHFPPSNGNLYILLAVDYVSKWVEAIACAKYIKNKVSTAYHLHINSQAEVSNREIKRILDKAVHLNIKDWSDKLDDALWAYRTPYKTPIRTSPYKLVFGKTCHLPLELKQKAFWAVKRLNMYLSAAEEARKFQLLELYEFRREAYENAKVYKEKTKLKSRWSGPFTVVKVYPYGVITVKEDDNEMEFTVNGQRLKHYWGGEVVRKIDSDQLRLA</sequence>
<dbReference type="GeneID" id="111024522"/>
<dbReference type="SUPFAM" id="SSF56672">
    <property type="entry name" value="DNA/RNA polymerases"/>
    <property type="match status" value="1"/>
</dbReference>
<evidence type="ECO:0000259" key="2">
    <source>
        <dbReference type="Pfam" id="PF17919"/>
    </source>
</evidence>
<name>A0A6J1DVS5_MOMCH</name>
<keyword evidence="1" id="KW-0511">Multifunctional enzyme</keyword>
<dbReference type="InterPro" id="IPR043502">
    <property type="entry name" value="DNA/RNA_pol_sf"/>
</dbReference>
<accession>A0A6J1DVS5</accession>
<dbReference type="CDD" id="cd09274">
    <property type="entry name" value="RNase_HI_RT_Ty3"/>
    <property type="match status" value="1"/>
</dbReference>
<keyword evidence="3" id="KW-1185">Reference proteome</keyword>
<dbReference type="PANTHER" id="PTHR37984">
    <property type="entry name" value="PROTEIN CBG26694"/>
    <property type="match status" value="1"/>
</dbReference>
<dbReference type="KEGG" id="mcha:111024522"/>
<dbReference type="InterPro" id="IPR050951">
    <property type="entry name" value="Retrovirus_Pol_polyprotein"/>
</dbReference>
<dbReference type="Pfam" id="PF17919">
    <property type="entry name" value="RT_RNaseH_2"/>
    <property type="match status" value="1"/>
</dbReference>
<dbReference type="InterPro" id="IPR036397">
    <property type="entry name" value="RNaseH_sf"/>
</dbReference>
<reference evidence="4" key="1">
    <citation type="submission" date="2025-08" db="UniProtKB">
        <authorList>
            <consortium name="RefSeq"/>
        </authorList>
    </citation>
    <scope>IDENTIFICATION</scope>
    <source>
        <strain evidence="4">OHB3-1</strain>
    </source>
</reference>
<dbReference type="OrthoDB" id="911685at2759"/>
<proteinExistence type="predicted"/>
<dbReference type="GO" id="GO:0003824">
    <property type="term" value="F:catalytic activity"/>
    <property type="evidence" value="ECO:0007669"/>
    <property type="project" value="UniProtKB-KW"/>
</dbReference>
<dbReference type="SUPFAM" id="SSF53098">
    <property type="entry name" value="Ribonuclease H-like"/>
    <property type="match status" value="1"/>
</dbReference>
<dbReference type="PANTHER" id="PTHR37984:SF5">
    <property type="entry name" value="PROTEIN NYNRIN-LIKE"/>
    <property type="match status" value="1"/>
</dbReference>
<dbReference type="GO" id="GO:0003676">
    <property type="term" value="F:nucleic acid binding"/>
    <property type="evidence" value="ECO:0007669"/>
    <property type="project" value="InterPro"/>
</dbReference>
<dbReference type="Proteomes" id="UP000504603">
    <property type="component" value="Unplaced"/>
</dbReference>
<gene>
    <name evidence="4" type="primary">LOC111024522</name>
</gene>
<protein>
    <submittedName>
        <fullName evidence="4">Uncharacterized protein LOC111024522</fullName>
    </submittedName>
</protein>
<evidence type="ECO:0000256" key="1">
    <source>
        <dbReference type="ARBA" id="ARBA00023268"/>
    </source>
</evidence>
<dbReference type="Gene3D" id="3.10.20.370">
    <property type="match status" value="1"/>
</dbReference>
<feature type="domain" description="Reverse transcriptase/retrotransposon-derived protein RNase H-like" evidence="2">
    <location>
        <begin position="2"/>
        <end position="75"/>
    </location>
</feature>
<evidence type="ECO:0000313" key="4">
    <source>
        <dbReference type="RefSeq" id="XP_022157912.1"/>
    </source>
</evidence>
<organism evidence="3 4">
    <name type="scientific">Momordica charantia</name>
    <name type="common">Bitter gourd</name>
    <name type="synonym">Balsam pear</name>
    <dbReference type="NCBI Taxonomy" id="3673"/>
    <lineage>
        <taxon>Eukaryota</taxon>
        <taxon>Viridiplantae</taxon>
        <taxon>Streptophyta</taxon>
        <taxon>Embryophyta</taxon>
        <taxon>Tracheophyta</taxon>
        <taxon>Spermatophyta</taxon>
        <taxon>Magnoliopsida</taxon>
        <taxon>eudicotyledons</taxon>
        <taxon>Gunneridae</taxon>
        <taxon>Pentapetalae</taxon>
        <taxon>rosids</taxon>
        <taxon>fabids</taxon>
        <taxon>Cucurbitales</taxon>
        <taxon>Cucurbitaceae</taxon>
        <taxon>Momordiceae</taxon>
        <taxon>Momordica</taxon>
    </lineage>
</organism>
<dbReference type="RefSeq" id="XP_022157912.1">
    <property type="nucleotide sequence ID" value="XM_022302220.1"/>
</dbReference>
<dbReference type="FunFam" id="3.10.20.370:FF:000001">
    <property type="entry name" value="Retrovirus-related Pol polyprotein from transposon 17.6-like protein"/>
    <property type="match status" value="1"/>
</dbReference>
<dbReference type="Gene3D" id="3.30.420.10">
    <property type="entry name" value="Ribonuclease H-like superfamily/Ribonuclease H"/>
    <property type="match status" value="1"/>
</dbReference>
<evidence type="ECO:0000313" key="3">
    <source>
        <dbReference type="Proteomes" id="UP000504603"/>
    </source>
</evidence>